<dbReference type="Pfam" id="PF00857">
    <property type="entry name" value="Isochorismatase"/>
    <property type="match status" value="1"/>
</dbReference>
<dbReference type="InterPro" id="IPR000868">
    <property type="entry name" value="Isochorismatase-like_dom"/>
</dbReference>
<protein>
    <recommendedName>
        <fullName evidence="1">Isochorismatase-like domain-containing protein</fullName>
    </recommendedName>
</protein>
<dbReference type="KEGG" id="llu:AKJ09_01695"/>
<dbReference type="InterPro" id="IPR053152">
    <property type="entry name" value="Hydrolase_YcaC-like"/>
</dbReference>
<dbReference type="Proteomes" id="UP000064967">
    <property type="component" value="Chromosome"/>
</dbReference>
<feature type="domain" description="Isochorismatase-like" evidence="1">
    <location>
        <begin position="23"/>
        <end position="172"/>
    </location>
</feature>
<dbReference type="Gene3D" id="3.40.50.850">
    <property type="entry name" value="Isochorismatase-like"/>
    <property type="match status" value="1"/>
</dbReference>
<dbReference type="InterPro" id="IPR036380">
    <property type="entry name" value="Isochorismatase-like_sf"/>
</dbReference>
<keyword evidence="3" id="KW-1185">Reference proteome</keyword>
<evidence type="ECO:0000313" key="2">
    <source>
        <dbReference type="EMBL" id="AKU95031.1"/>
    </source>
</evidence>
<dbReference type="STRING" id="1391654.AKJ09_01695"/>
<reference evidence="2 3" key="1">
    <citation type="submission" date="2015-08" db="EMBL/GenBank/DDBJ databases">
        <authorList>
            <person name="Babu N.S."/>
            <person name="Beckwith C.J."/>
            <person name="Beseler K.G."/>
            <person name="Brison A."/>
            <person name="Carone J.V."/>
            <person name="Caskin T.P."/>
            <person name="Diamond M."/>
            <person name="Durham M.E."/>
            <person name="Foxe J.M."/>
            <person name="Go M."/>
            <person name="Henderson B.A."/>
            <person name="Jones I.B."/>
            <person name="McGettigan J.A."/>
            <person name="Micheletti S.J."/>
            <person name="Nasrallah M.E."/>
            <person name="Ortiz D."/>
            <person name="Piller C.R."/>
            <person name="Privatt S.R."/>
            <person name="Schneider S.L."/>
            <person name="Sharp S."/>
            <person name="Smith T.C."/>
            <person name="Stanton J.D."/>
            <person name="Ullery H.E."/>
            <person name="Wilson R.J."/>
            <person name="Serrano M.G."/>
            <person name="Buck G."/>
            <person name="Lee V."/>
            <person name="Wang Y."/>
            <person name="Carvalho R."/>
            <person name="Voegtly L."/>
            <person name="Shi R."/>
            <person name="Duckworth R."/>
            <person name="Johnson A."/>
            <person name="Loviza R."/>
            <person name="Walstead R."/>
            <person name="Shah Z."/>
            <person name="Kiflezghi M."/>
            <person name="Wade K."/>
            <person name="Ball S.L."/>
            <person name="Bradley K.W."/>
            <person name="Asai D.J."/>
            <person name="Bowman C.A."/>
            <person name="Russell D.A."/>
            <person name="Pope W.H."/>
            <person name="Jacobs-Sera D."/>
            <person name="Hendrix R.W."/>
            <person name="Hatfull G.F."/>
        </authorList>
    </citation>
    <scope>NUCLEOTIDE SEQUENCE [LARGE SCALE GENOMIC DNA]</scope>
    <source>
        <strain evidence="2 3">DSM 27648</strain>
    </source>
</reference>
<accession>A0A0K1PNQ3</accession>
<evidence type="ECO:0000313" key="3">
    <source>
        <dbReference type="Proteomes" id="UP000064967"/>
    </source>
</evidence>
<proteinExistence type="predicted"/>
<name>A0A0K1PNQ3_9BACT</name>
<dbReference type="PANTHER" id="PTHR43559">
    <property type="entry name" value="HYDROLASE YCAC-RELATED"/>
    <property type="match status" value="1"/>
</dbReference>
<dbReference type="AlphaFoldDB" id="A0A0K1PNQ3"/>
<dbReference type="CDD" id="cd01012">
    <property type="entry name" value="YcaC_related"/>
    <property type="match status" value="1"/>
</dbReference>
<dbReference type="SUPFAM" id="SSF52499">
    <property type="entry name" value="Isochorismatase-like hydrolases"/>
    <property type="match status" value="1"/>
</dbReference>
<dbReference type="RefSeq" id="WP_240488414.1">
    <property type="nucleotide sequence ID" value="NZ_CP012333.1"/>
</dbReference>
<gene>
    <name evidence="2" type="ORF">AKJ09_01695</name>
</gene>
<dbReference type="EMBL" id="CP012333">
    <property type="protein sequence ID" value="AKU95031.1"/>
    <property type="molecule type" value="Genomic_DNA"/>
</dbReference>
<evidence type="ECO:0000259" key="1">
    <source>
        <dbReference type="Pfam" id="PF00857"/>
    </source>
</evidence>
<organism evidence="2 3">
    <name type="scientific">Labilithrix luteola</name>
    <dbReference type="NCBI Taxonomy" id="1391654"/>
    <lineage>
        <taxon>Bacteria</taxon>
        <taxon>Pseudomonadati</taxon>
        <taxon>Myxococcota</taxon>
        <taxon>Polyangia</taxon>
        <taxon>Polyangiales</taxon>
        <taxon>Labilitrichaceae</taxon>
        <taxon>Labilithrix</taxon>
    </lineage>
</organism>
<sequence length="227" mass="24673">MKMKNSQPVKVGRDSMLTPDNCVLVLIDHQPFQVSGVKNIDAALMINNVVQLAKAAKAFNVPTLLSTVLKDRGGNLIKPLQDVFPEQVPIDRTTINTWEDERCVKWVEQTGRKKIVFAALWTEICLAFPVLDALGDGYEVYFVTDASGGTTVEAHEMGIQRMIQAGAVPLTTVVFGAELQRDWARENTAGKLAEIMLDHGGASATNLAWELQLLKANGTNGAAARGV</sequence>
<dbReference type="PANTHER" id="PTHR43559:SF3">
    <property type="entry name" value="HYDROLASE YCAC-RELATED"/>
    <property type="match status" value="1"/>
</dbReference>
<dbReference type="PATRIC" id="fig|1391654.3.peg.1711"/>